<dbReference type="Gene3D" id="3.40.50.720">
    <property type="entry name" value="NAD(P)-binding Rossmann-like Domain"/>
    <property type="match status" value="1"/>
</dbReference>
<dbReference type="EMBL" id="KN847367">
    <property type="protein sequence ID" value="KIW36221.1"/>
    <property type="molecule type" value="Genomic_DNA"/>
</dbReference>
<evidence type="ECO:0000256" key="2">
    <source>
        <dbReference type="ARBA" id="ARBA00022857"/>
    </source>
</evidence>
<keyword evidence="6" id="KW-1185">Reference proteome</keyword>
<evidence type="ECO:0000313" key="6">
    <source>
        <dbReference type="Proteomes" id="UP000053342"/>
    </source>
</evidence>
<dbReference type="InterPro" id="IPR002347">
    <property type="entry name" value="SDR_fam"/>
</dbReference>
<reference evidence="5 6" key="1">
    <citation type="submission" date="2015-01" db="EMBL/GenBank/DDBJ databases">
        <title>The Genome Sequence of Exophiala oligosperma CBS72588.</title>
        <authorList>
            <consortium name="The Broad Institute Genomics Platform"/>
            <person name="Cuomo C."/>
            <person name="de Hoog S."/>
            <person name="Gorbushina A."/>
            <person name="Stielow B."/>
            <person name="Teixiera M."/>
            <person name="Abouelleil A."/>
            <person name="Chapman S.B."/>
            <person name="Priest M."/>
            <person name="Young S.K."/>
            <person name="Wortman J."/>
            <person name="Nusbaum C."/>
            <person name="Birren B."/>
        </authorList>
    </citation>
    <scope>NUCLEOTIDE SEQUENCE [LARGE SCALE GENOMIC DNA]</scope>
    <source>
        <strain evidence="5 6">CBS 72588</strain>
    </source>
</reference>
<dbReference type="PANTHER" id="PTHR24321:SF12">
    <property type="entry name" value="SHORT-CHAIN DEHYDROGENASE_REDUCTASE FAMILY, PUTATIVE (AFU_ORTHOLOGUE AFUA_5G14340)-RELATED"/>
    <property type="match status" value="1"/>
</dbReference>
<protein>
    <submittedName>
        <fullName evidence="5">Uncharacterized protein</fullName>
    </submittedName>
</protein>
<dbReference type="Pfam" id="PF13561">
    <property type="entry name" value="adh_short_C2"/>
    <property type="match status" value="1"/>
</dbReference>
<sequence length="388" mass="41896">MRGIFCGQNKIAEESIEAFDKTMAINTRGTFLGIKYAIAQMLRQEPQPSGDRGWIVNISSIGGLVALSMEPSYCASKGAVTNLTRQVAVDYAPDKIHVNGICPGFLKTAMVRPALEDATLHEQLHSASPWPHLGKPEDVAKAVLFLCSHGASWMTGTMVNVDGGYCARSALAHIETAEADFESYVGYSRTSGLFSAFSASFSRSPSHAPSFLEGAGQSESHEASDAAATGSPEMSQQNYGSDSVASTASILESTNSNHDEDYQDDIERWHVDDADFATLEDFEAGTTTDSSKEKIQPQVRPHLSSASLAERVLLQHWITDLSEMIIPIPRYDNPLRTLFIGLVLAAPELNQGSSGNVALLYALYAISAFNRARISTSSPNDHLEEIGT</sequence>
<name>A0A0D2A7B3_9EURO</name>
<feature type="compositionally biased region" description="Polar residues" evidence="4">
    <location>
        <begin position="232"/>
        <end position="245"/>
    </location>
</feature>
<dbReference type="SUPFAM" id="SSF51735">
    <property type="entry name" value="NAD(P)-binding Rossmann-fold domains"/>
    <property type="match status" value="1"/>
</dbReference>
<dbReference type="Proteomes" id="UP000053342">
    <property type="component" value="Unassembled WGS sequence"/>
</dbReference>
<proteinExistence type="inferred from homology"/>
<dbReference type="InterPro" id="IPR020904">
    <property type="entry name" value="Sc_DH/Rdtase_CS"/>
</dbReference>
<feature type="region of interest" description="Disordered" evidence="4">
    <location>
        <begin position="282"/>
        <end position="301"/>
    </location>
</feature>
<dbReference type="STRING" id="215243.A0A0D2A7B3"/>
<evidence type="ECO:0000256" key="1">
    <source>
        <dbReference type="ARBA" id="ARBA00006484"/>
    </source>
</evidence>
<dbReference type="HOGENOM" id="CLU_711806_0_0_1"/>
<dbReference type="PRINTS" id="PR00080">
    <property type="entry name" value="SDRFAMILY"/>
</dbReference>
<dbReference type="GO" id="GO:0016491">
    <property type="term" value="F:oxidoreductase activity"/>
    <property type="evidence" value="ECO:0007669"/>
    <property type="project" value="UniProtKB-KW"/>
</dbReference>
<dbReference type="AlphaFoldDB" id="A0A0D2A7B3"/>
<dbReference type="RefSeq" id="XP_016256437.1">
    <property type="nucleotide sequence ID" value="XM_016413179.1"/>
</dbReference>
<dbReference type="CDD" id="cd05233">
    <property type="entry name" value="SDR_c"/>
    <property type="match status" value="1"/>
</dbReference>
<dbReference type="PANTHER" id="PTHR24321">
    <property type="entry name" value="DEHYDROGENASES, SHORT CHAIN"/>
    <property type="match status" value="1"/>
</dbReference>
<dbReference type="PRINTS" id="PR00081">
    <property type="entry name" value="GDHRDH"/>
</dbReference>
<dbReference type="OrthoDB" id="3477330at2759"/>
<dbReference type="InterPro" id="IPR036291">
    <property type="entry name" value="NAD(P)-bd_dom_sf"/>
</dbReference>
<feature type="region of interest" description="Disordered" evidence="4">
    <location>
        <begin position="208"/>
        <end position="245"/>
    </location>
</feature>
<comment type="similarity">
    <text evidence="1">Belongs to the short-chain dehydrogenases/reductases (SDR) family.</text>
</comment>
<dbReference type="GeneID" id="27363567"/>
<dbReference type="InterPro" id="IPR021858">
    <property type="entry name" value="Fun_TF"/>
</dbReference>
<organism evidence="5 6">
    <name type="scientific">Exophiala oligosperma</name>
    <dbReference type="NCBI Taxonomy" id="215243"/>
    <lineage>
        <taxon>Eukaryota</taxon>
        <taxon>Fungi</taxon>
        <taxon>Dikarya</taxon>
        <taxon>Ascomycota</taxon>
        <taxon>Pezizomycotina</taxon>
        <taxon>Eurotiomycetes</taxon>
        <taxon>Chaetothyriomycetidae</taxon>
        <taxon>Chaetothyriales</taxon>
        <taxon>Herpotrichiellaceae</taxon>
        <taxon>Exophiala</taxon>
    </lineage>
</organism>
<accession>A0A0D2A7B3</accession>
<evidence type="ECO:0000313" key="5">
    <source>
        <dbReference type="EMBL" id="KIW36221.1"/>
    </source>
</evidence>
<gene>
    <name evidence="5" type="ORF">PV06_11493</name>
</gene>
<dbReference type="Pfam" id="PF11951">
    <property type="entry name" value="Fungal_trans_2"/>
    <property type="match status" value="1"/>
</dbReference>
<keyword evidence="2" id="KW-0521">NADP</keyword>
<dbReference type="PROSITE" id="PS00061">
    <property type="entry name" value="ADH_SHORT"/>
    <property type="match status" value="1"/>
</dbReference>
<evidence type="ECO:0000256" key="3">
    <source>
        <dbReference type="ARBA" id="ARBA00023002"/>
    </source>
</evidence>
<dbReference type="VEuPathDB" id="FungiDB:PV06_11493"/>
<evidence type="ECO:0000256" key="4">
    <source>
        <dbReference type="SAM" id="MobiDB-lite"/>
    </source>
</evidence>
<keyword evidence="3" id="KW-0560">Oxidoreductase</keyword>